<dbReference type="InterPro" id="IPR032675">
    <property type="entry name" value="LRR_dom_sf"/>
</dbReference>
<evidence type="ECO:0000313" key="2">
    <source>
        <dbReference type="EMBL" id="KAG5668366.1"/>
    </source>
</evidence>
<reference evidence="2" key="1">
    <citation type="submission" date="2021-03" db="EMBL/GenBank/DDBJ databases">
        <title>Chromosome level genome of the anhydrobiotic midge Polypedilum vanderplanki.</title>
        <authorList>
            <person name="Yoshida Y."/>
            <person name="Kikawada T."/>
            <person name="Gusev O."/>
        </authorList>
    </citation>
    <scope>NUCLEOTIDE SEQUENCE</scope>
    <source>
        <strain evidence="2">NIAS01</strain>
        <tissue evidence="2">Whole body or cell culture</tissue>
    </source>
</reference>
<dbReference type="PROSITE" id="PS50181">
    <property type="entry name" value="FBOX"/>
    <property type="match status" value="1"/>
</dbReference>
<protein>
    <recommendedName>
        <fullName evidence="1">F-box domain-containing protein</fullName>
    </recommendedName>
</protein>
<dbReference type="Pfam" id="PF12937">
    <property type="entry name" value="F-box-like"/>
    <property type="match status" value="1"/>
</dbReference>
<organism evidence="2 3">
    <name type="scientific">Polypedilum vanderplanki</name>
    <name type="common">Sleeping chironomid midge</name>
    <dbReference type="NCBI Taxonomy" id="319348"/>
    <lineage>
        <taxon>Eukaryota</taxon>
        <taxon>Metazoa</taxon>
        <taxon>Ecdysozoa</taxon>
        <taxon>Arthropoda</taxon>
        <taxon>Hexapoda</taxon>
        <taxon>Insecta</taxon>
        <taxon>Pterygota</taxon>
        <taxon>Neoptera</taxon>
        <taxon>Endopterygota</taxon>
        <taxon>Diptera</taxon>
        <taxon>Nematocera</taxon>
        <taxon>Chironomoidea</taxon>
        <taxon>Chironomidae</taxon>
        <taxon>Chironominae</taxon>
        <taxon>Polypedilum</taxon>
        <taxon>Polypedilum</taxon>
    </lineage>
</organism>
<dbReference type="CDD" id="cd09917">
    <property type="entry name" value="F-box_SF"/>
    <property type="match status" value="1"/>
</dbReference>
<accession>A0A9J6BFU8</accession>
<keyword evidence="3" id="KW-1185">Reference proteome</keyword>
<dbReference type="OrthoDB" id="1107553at2759"/>
<sequence length="408" mass="47650">METLPEDVLIEIFNYLSSKDVLASTLVCKRFNDIISNSITLLNKFEVNFNRKKINNEWIGSRNYQKIKIEPQAFLHFLPIVKTIINDVTTLSLATIFSNQPGKWPPDENDIKELLLMTKNLKNLKVKFSRVKIKQNKDKIKLKLNLDSLKIIGGDEFLLLFHDCQVKKFSFTTFNYNVSNELKKFLLNQENLEYFDMSSVSCGLFQDNFLLTAKFQLKKIKFGQIPDDEKEIFIKFLIKHEKTLKEFEMNSCDDKIVEILSKFKNLKCLTINSERKIFPDVKMDNIEKLTILQCANFNCDWSEKFPNLIELKLVGPKECEGLKKLNKLRTLEIHRAVDIPQIEIPQVKKLILNDVKCQKFPSPFNFETQNLEELFVVKNPNEICTWLVAFKNGGYGKNLKVFSESFEK</sequence>
<name>A0A9J6BFU8_POLVA</name>
<proteinExistence type="predicted"/>
<dbReference type="SUPFAM" id="SSF81383">
    <property type="entry name" value="F-box domain"/>
    <property type="match status" value="1"/>
</dbReference>
<evidence type="ECO:0000313" key="3">
    <source>
        <dbReference type="Proteomes" id="UP001107558"/>
    </source>
</evidence>
<dbReference type="Gene3D" id="3.80.10.10">
    <property type="entry name" value="Ribonuclease Inhibitor"/>
    <property type="match status" value="1"/>
</dbReference>
<feature type="domain" description="F-box" evidence="1">
    <location>
        <begin position="1"/>
        <end position="45"/>
    </location>
</feature>
<comment type="caution">
    <text evidence="2">The sequence shown here is derived from an EMBL/GenBank/DDBJ whole genome shotgun (WGS) entry which is preliminary data.</text>
</comment>
<gene>
    <name evidence="2" type="ORF">PVAND_016307</name>
</gene>
<evidence type="ECO:0000259" key="1">
    <source>
        <dbReference type="PROSITE" id="PS50181"/>
    </source>
</evidence>
<dbReference type="SMART" id="SM00256">
    <property type="entry name" value="FBOX"/>
    <property type="match status" value="1"/>
</dbReference>
<dbReference type="AlphaFoldDB" id="A0A9J6BFU8"/>
<dbReference type="InterPro" id="IPR001810">
    <property type="entry name" value="F-box_dom"/>
</dbReference>
<dbReference type="InterPro" id="IPR036047">
    <property type="entry name" value="F-box-like_dom_sf"/>
</dbReference>
<dbReference type="EMBL" id="JADBJN010000004">
    <property type="protein sequence ID" value="KAG5668366.1"/>
    <property type="molecule type" value="Genomic_DNA"/>
</dbReference>
<dbReference type="SUPFAM" id="SSF52047">
    <property type="entry name" value="RNI-like"/>
    <property type="match status" value="1"/>
</dbReference>
<dbReference type="Proteomes" id="UP001107558">
    <property type="component" value="Chromosome 4"/>
</dbReference>